<evidence type="ECO:0000313" key="4">
    <source>
        <dbReference type="EMBL" id="PDS26321.1"/>
    </source>
</evidence>
<evidence type="ECO:0000256" key="1">
    <source>
        <dbReference type="ARBA" id="ARBA00006865"/>
    </source>
</evidence>
<evidence type="ECO:0000256" key="2">
    <source>
        <dbReference type="SAM" id="SignalP"/>
    </source>
</evidence>
<dbReference type="EMBL" id="PCMW01000018">
    <property type="protein sequence ID" value="PDS26321.1"/>
    <property type="molecule type" value="Genomic_DNA"/>
</dbReference>
<reference evidence="4 5" key="1">
    <citation type="submission" date="2017-09" db="EMBL/GenBank/DDBJ databases">
        <title>Whole genomes of Flavobacteriaceae.</title>
        <authorList>
            <person name="Stine C."/>
            <person name="Li C."/>
            <person name="Tadesse D."/>
        </authorList>
    </citation>
    <scope>NUCLEOTIDE SEQUENCE [LARGE SCALE GENOMIC DNA]</scope>
    <source>
        <strain evidence="4 5">ATCC 35036</strain>
    </source>
</reference>
<sequence>MKIKYTIMLFIMSILFCFGCSSGSSGGENNNSTPAPTNLVINTDIVGSSTAFPNGDGTGVVNFTLTATNATSYKILIGNETINSTTGIFSYTFTNMGTSTYTVYVSAYNGTQFISGNKTLTVLKNAGILWQDEFNVDGAPDGSKWGYDIGNSGWGNNEIQYYTNRLDNSVVSNGTLKIITKKEAFGGSAYTSARLLSKGKFSFKYGRVDIKAKLPSGAGTWPALWMLGDNITTVNWPSCGEIDIMEHLGSEPNKIHGSLHSPNNYGGNANTGVTTISNATTEFHIYSLVWNATEIKFLVDNVQFYALANNSTLPFNNNFFFILNTAMGGWGGTVDPNFVGTTFEIDYIRVYQ</sequence>
<dbReference type="OrthoDB" id="9809583at2"/>
<organism evidence="4 5">
    <name type="scientific">Flavobacterium branchiophilum</name>
    <dbReference type="NCBI Taxonomy" id="55197"/>
    <lineage>
        <taxon>Bacteria</taxon>
        <taxon>Pseudomonadati</taxon>
        <taxon>Bacteroidota</taxon>
        <taxon>Flavobacteriia</taxon>
        <taxon>Flavobacteriales</taxon>
        <taxon>Flavobacteriaceae</taxon>
        <taxon>Flavobacterium</taxon>
    </lineage>
</organism>
<dbReference type="InterPro" id="IPR000757">
    <property type="entry name" value="Beta-glucanase-like"/>
</dbReference>
<dbReference type="CDD" id="cd08023">
    <property type="entry name" value="GH16_laminarinase_like"/>
    <property type="match status" value="1"/>
</dbReference>
<evidence type="ECO:0000313" key="5">
    <source>
        <dbReference type="Proteomes" id="UP000220828"/>
    </source>
</evidence>
<dbReference type="PROSITE" id="PS51762">
    <property type="entry name" value="GH16_2"/>
    <property type="match status" value="1"/>
</dbReference>
<dbReference type="PANTHER" id="PTHR10963:SF55">
    <property type="entry name" value="GLYCOSIDE HYDROLASE FAMILY 16 PROTEIN"/>
    <property type="match status" value="1"/>
</dbReference>
<name>A0A2H3KU31_9FLAO</name>
<dbReference type="Proteomes" id="UP000220828">
    <property type="component" value="Unassembled WGS sequence"/>
</dbReference>
<protein>
    <submittedName>
        <fullName evidence="4">Glycoside hydrolase</fullName>
    </submittedName>
</protein>
<proteinExistence type="inferred from homology"/>
<dbReference type="Pfam" id="PF00722">
    <property type="entry name" value="Glyco_hydro_16"/>
    <property type="match status" value="1"/>
</dbReference>
<comment type="caution">
    <text evidence="4">The sequence shown here is derived from an EMBL/GenBank/DDBJ whole genome shotgun (WGS) entry which is preliminary data.</text>
</comment>
<dbReference type="SUPFAM" id="SSF49899">
    <property type="entry name" value="Concanavalin A-like lectins/glucanases"/>
    <property type="match status" value="1"/>
</dbReference>
<keyword evidence="4" id="KW-0378">Hydrolase</keyword>
<dbReference type="RefSeq" id="WP_097553526.1">
    <property type="nucleotide sequence ID" value="NZ_PCMW01000018.1"/>
</dbReference>
<dbReference type="PANTHER" id="PTHR10963">
    <property type="entry name" value="GLYCOSYL HYDROLASE-RELATED"/>
    <property type="match status" value="1"/>
</dbReference>
<dbReference type="GO" id="GO:0004553">
    <property type="term" value="F:hydrolase activity, hydrolyzing O-glycosyl compounds"/>
    <property type="evidence" value="ECO:0007669"/>
    <property type="project" value="InterPro"/>
</dbReference>
<dbReference type="InterPro" id="IPR050546">
    <property type="entry name" value="Glycosyl_Hydrlase_16"/>
</dbReference>
<feature type="signal peptide" evidence="2">
    <location>
        <begin position="1"/>
        <end position="26"/>
    </location>
</feature>
<dbReference type="Gene3D" id="2.60.120.200">
    <property type="match status" value="1"/>
</dbReference>
<dbReference type="InterPro" id="IPR013320">
    <property type="entry name" value="ConA-like_dom_sf"/>
</dbReference>
<gene>
    <name evidence="4" type="ORF">B0A77_03150</name>
</gene>
<accession>A0A2H3KU31</accession>
<feature type="chain" id="PRO_5013655640" evidence="2">
    <location>
        <begin position="27"/>
        <end position="352"/>
    </location>
</feature>
<keyword evidence="2" id="KW-0732">Signal</keyword>
<feature type="domain" description="GH16" evidence="3">
    <location>
        <begin position="132"/>
        <end position="352"/>
    </location>
</feature>
<evidence type="ECO:0000259" key="3">
    <source>
        <dbReference type="PROSITE" id="PS51762"/>
    </source>
</evidence>
<dbReference type="AlphaFoldDB" id="A0A2H3KU31"/>
<dbReference type="GO" id="GO:0005975">
    <property type="term" value="P:carbohydrate metabolic process"/>
    <property type="evidence" value="ECO:0007669"/>
    <property type="project" value="InterPro"/>
</dbReference>
<comment type="similarity">
    <text evidence="1">Belongs to the glycosyl hydrolase 16 family.</text>
</comment>